<evidence type="ECO:0000313" key="7">
    <source>
        <dbReference type="EMBL" id="KAL5103177.1"/>
    </source>
</evidence>
<evidence type="ECO:0000256" key="3">
    <source>
        <dbReference type="ARBA" id="ARBA00022840"/>
    </source>
</evidence>
<dbReference type="InterPro" id="IPR045076">
    <property type="entry name" value="MutS"/>
</dbReference>
<gene>
    <name evidence="7" type="ORF">TcWFU_007112</name>
</gene>
<dbReference type="Gene3D" id="3.30.420.110">
    <property type="entry name" value="MutS, connector domain"/>
    <property type="match status" value="1"/>
</dbReference>
<evidence type="ECO:0000256" key="2">
    <source>
        <dbReference type="ARBA" id="ARBA00022741"/>
    </source>
</evidence>
<keyword evidence="3" id="KW-0067">ATP-binding</keyword>
<reference evidence="7 8" key="1">
    <citation type="journal article" date="2022" name="Front. Cell. Infect. Microbiol.">
        <title>The Genomes of Two Strains of Taenia crassiceps the Animal Model for the Study of Human Cysticercosis.</title>
        <authorList>
            <person name="Bobes R.J."/>
            <person name="Estrada K."/>
            <person name="Rios-Valencia D.G."/>
            <person name="Calderon-Gallegos A."/>
            <person name="de la Torre P."/>
            <person name="Carrero J.C."/>
            <person name="Sanchez-Flores A."/>
            <person name="Laclette J.P."/>
        </authorList>
    </citation>
    <scope>NUCLEOTIDE SEQUENCE [LARGE SCALE GENOMIC DNA]</scope>
    <source>
        <strain evidence="7">WFUcys</strain>
    </source>
</reference>
<dbReference type="InterPro" id="IPR007696">
    <property type="entry name" value="DNA_mismatch_repair_MutS_core"/>
</dbReference>
<dbReference type="Gene3D" id="3.40.50.300">
    <property type="entry name" value="P-loop containing nucleotide triphosphate hydrolases"/>
    <property type="match status" value="1"/>
</dbReference>
<evidence type="ECO:0000313" key="8">
    <source>
        <dbReference type="Proteomes" id="UP001651158"/>
    </source>
</evidence>
<dbReference type="PROSITE" id="PS00486">
    <property type="entry name" value="DNA_MISMATCH_REPAIR_2"/>
    <property type="match status" value="1"/>
</dbReference>
<dbReference type="InterPro" id="IPR027417">
    <property type="entry name" value="P-loop_NTPase"/>
</dbReference>
<organism evidence="7 8">
    <name type="scientific">Taenia crassiceps</name>
    <dbReference type="NCBI Taxonomy" id="6207"/>
    <lineage>
        <taxon>Eukaryota</taxon>
        <taxon>Metazoa</taxon>
        <taxon>Spiralia</taxon>
        <taxon>Lophotrochozoa</taxon>
        <taxon>Platyhelminthes</taxon>
        <taxon>Cestoda</taxon>
        <taxon>Eucestoda</taxon>
        <taxon>Cyclophyllidea</taxon>
        <taxon>Taeniidae</taxon>
        <taxon>Taenia</taxon>
    </lineage>
</organism>
<dbReference type="InterPro" id="IPR036187">
    <property type="entry name" value="DNA_mismatch_repair_MutS_sf"/>
</dbReference>
<dbReference type="Pfam" id="PF05192">
    <property type="entry name" value="MutS_III"/>
    <property type="match status" value="1"/>
</dbReference>
<dbReference type="InterPro" id="IPR000432">
    <property type="entry name" value="DNA_mismatch_repair_MutS_C"/>
</dbReference>
<evidence type="ECO:0000256" key="1">
    <source>
        <dbReference type="ARBA" id="ARBA00006271"/>
    </source>
</evidence>
<dbReference type="InterPro" id="IPR036678">
    <property type="entry name" value="MutS_con_dom_sf"/>
</dbReference>
<keyword evidence="2" id="KW-0547">Nucleotide-binding</keyword>
<dbReference type="InterPro" id="IPR007861">
    <property type="entry name" value="DNA_mismatch_repair_MutS_clamp"/>
</dbReference>
<comment type="similarity">
    <text evidence="1">Belongs to the DNA mismatch repair MutS family.</text>
</comment>
<dbReference type="SUPFAM" id="SSF48334">
    <property type="entry name" value="DNA repair protein MutS, domain III"/>
    <property type="match status" value="1"/>
</dbReference>
<evidence type="ECO:0000256" key="5">
    <source>
        <dbReference type="ARBA" id="ARBA00023204"/>
    </source>
</evidence>
<feature type="domain" description="DNA mismatch repair proteins mutS family" evidence="6">
    <location>
        <begin position="614"/>
        <end position="630"/>
    </location>
</feature>
<dbReference type="SMART" id="SM00534">
    <property type="entry name" value="MUTSac"/>
    <property type="match status" value="1"/>
</dbReference>
<evidence type="ECO:0000256" key="4">
    <source>
        <dbReference type="ARBA" id="ARBA00023125"/>
    </source>
</evidence>
<dbReference type="Proteomes" id="UP001651158">
    <property type="component" value="Unassembled WGS sequence"/>
</dbReference>
<dbReference type="SUPFAM" id="SSF52540">
    <property type="entry name" value="P-loop containing nucleoside triphosphate hydrolases"/>
    <property type="match status" value="1"/>
</dbReference>
<keyword evidence="4" id="KW-0238">DNA-binding</keyword>
<dbReference type="Pfam" id="PF00488">
    <property type="entry name" value="MutS_V"/>
    <property type="match status" value="1"/>
</dbReference>
<dbReference type="PIRSF" id="PIRSF005813">
    <property type="entry name" value="MSH2"/>
    <property type="match status" value="1"/>
</dbReference>
<proteinExistence type="inferred from homology"/>
<evidence type="ECO:0000259" key="6">
    <source>
        <dbReference type="PROSITE" id="PS00486"/>
    </source>
</evidence>
<keyword evidence="8" id="KW-1185">Reference proteome</keyword>
<dbReference type="EMBL" id="JAKROA010000020">
    <property type="protein sequence ID" value="KAL5103177.1"/>
    <property type="molecule type" value="Genomic_DNA"/>
</dbReference>
<dbReference type="PANTHER" id="PTHR11361">
    <property type="entry name" value="DNA MISMATCH REPAIR PROTEIN MUTS FAMILY MEMBER"/>
    <property type="match status" value="1"/>
</dbReference>
<sequence>MEDYLYFSEDESEDSTLLAICVKRSNDECVVSLAFCHLEDHRFLVGARECIVPSGLLSPDVNSSKLNSDKPGRLQYLQLVLERSNVLITELDRSEYFANDCFEEINMLLKQNSKSTSANVLNLFRAKSELADSLLCLGAIFRFLRLQSNETLVHTFTISCFSLDNHVRLDSAALNALHLLPTSNETGGKYNSVYGVLNHCRTLQGQRLLAQWLRQPLTDVARINERLDMVEAFVEDGTLRSTFYETFLRRIPDLPRLARRLQMLKANLQDVYRVYKLVELLPEMINHLCRSKSKHASLLEHCFVKDLQTAVGNFSKFVQMIESTLDLEAAKENEFIVRPDFDEALQSVKEHIDAVEADIFREFEEVASKVGLEPGKSIKLESAEGVGYFLRVTLKMEKQIRGISWLKEIDMQKAGVRCRSTELSLLNERHIALKEEYAKTQMCIVKEILTVAAGYLEPLYALGNCTAQLDVVVSLAVAAVSAPRPYVRPRITAHQSDGGGGGIHLRGFRHPCLEFQDGVSVIPNDVHLERGKQIFKTITGPNMGGKSTYIRGAGVVVAMAQTGSFVPASSVDLIPVDAIMARVGAADCQLRGISTFMAEMLETVTVLRLATRDSLVIVDELGRGTSTYDGFGLAWAISEHLACHVGCFSLFATHFHELTSLAHLFPGLVANYRVSAEVLQRSPSNSSSNIPDSDVIMLYKVEPGVCDQSYGLQVARSIGLPSHLVEEAETASAREEKVESLWVRLGESVGIDPSPQEQIQTDVGALNAVVVAERLRAGLEVVLEQALSTSNEDDDESTFRENLANAAMEMLNRPSFGFDSTVKELLMDI</sequence>
<keyword evidence="5" id="KW-0227">DNA damage</keyword>
<keyword evidence="5" id="KW-0234">DNA repair</keyword>
<accession>A0ABR4Q0T6</accession>
<comment type="caution">
    <text evidence="7">The sequence shown here is derived from an EMBL/GenBank/DDBJ whole genome shotgun (WGS) entry which is preliminary data.</text>
</comment>
<name>A0ABR4Q0T6_9CEST</name>
<dbReference type="Pfam" id="PF05190">
    <property type="entry name" value="MutS_IV"/>
    <property type="match status" value="1"/>
</dbReference>
<dbReference type="InterPro" id="IPR011184">
    <property type="entry name" value="DNA_mismatch_repair_Msh2"/>
</dbReference>
<protein>
    <submittedName>
        <fullName evidence="7">DNA mismatch repair protein Msh2</fullName>
    </submittedName>
</protein>
<dbReference type="SMART" id="SM00533">
    <property type="entry name" value="MUTSd"/>
    <property type="match status" value="1"/>
</dbReference>
<dbReference type="Gene3D" id="1.10.1420.10">
    <property type="match status" value="2"/>
</dbReference>
<dbReference type="PANTHER" id="PTHR11361:SF35">
    <property type="entry name" value="DNA MISMATCH REPAIR PROTEIN MSH2"/>
    <property type="match status" value="1"/>
</dbReference>